<dbReference type="InterPro" id="IPR000037">
    <property type="entry name" value="SsrA-bd_prot"/>
</dbReference>
<evidence type="ECO:0000313" key="5">
    <source>
        <dbReference type="EMBL" id="PJE73564.1"/>
    </source>
</evidence>
<keyword evidence="2 3" id="KW-0694">RNA-binding</keyword>
<evidence type="ECO:0000313" key="6">
    <source>
        <dbReference type="Proteomes" id="UP000230959"/>
    </source>
</evidence>
<organism evidence="5 6">
    <name type="scientific">Candidatus Terrybacteria bacterium CG10_big_fil_rev_8_21_14_0_10_41_10</name>
    <dbReference type="NCBI Taxonomy" id="1975026"/>
    <lineage>
        <taxon>Bacteria</taxon>
        <taxon>Candidatus Terryibacteriota</taxon>
    </lineage>
</organism>
<dbReference type="PROSITE" id="PS01317">
    <property type="entry name" value="SSRP"/>
    <property type="match status" value="1"/>
</dbReference>
<dbReference type="GO" id="GO:0070930">
    <property type="term" value="P:trans-translation-dependent protein tagging"/>
    <property type="evidence" value="ECO:0007669"/>
    <property type="project" value="TreeGrafter"/>
</dbReference>
<dbReference type="Proteomes" id="UP000230959">
    <property type="component" value="Unassembled WGS sequence"/>
</dbReference>
<dbReference type="EMBL" id="PFER01000029">
    <property type="protein sequence ID" value="PJE73564.1"/>
    <property type="molecule type" value="Genomic_DNA"/>
</dbReference>
<dbReference type="GO" id="GO:0070929">
    <property type="term" value="P:trans-translation"/>
    <property type="evidence" value="ECO:0007669"/>
    <property type="project" value="UniProtKB-UniRule"/>
</dbReference>
<dbReference type="NCBIfam" id="NF003843">
    <property type="entry name" value="PRK05422.1"/>
    <property type="match status" value="1"/>
</dbReference>
<dbReference type="AlphaFoldDB" id="A0A2M8LAD7"/>
<dbReference type="GO" id="GO:0003723">
    <property type="term" value="F:RNA binding"/>
    <property type="evidence" value="ECO:0007669"/>
    <property type="project" value="UniProtKB-UniRule"/>
</dbReference>
<comment type="function">
    <text evidence="3">Required for rescue of stalled ribosomes mediated by trans-translation. Binds to transfer-messenger RNA (tmRNA), required for stable association of tmRNA with ribosomes. tmRNA and SmpB together mimic tRNA shape, replacing the anticodon stem-loop with SmpB. tmRNA is encoded by the ssrA gene; the 2 termini fold to resemble tRNA(Ala) and it encodes a 'tag peptide', a short internal open reading frame. During trans-translation Ala-aminoacylated tmRNA acts like a tRNA, entering the A-site of stalled ribosomes, displacing the stalled mRNA. The ribosome then switches to translate the ORF on the tmRNA; the nascent peptide is terminated with the 'tag peptide' encoded by the tmRNA and targeted for degradation. The ribosome is freed to recommence translation, which seems to be the essential function of trans-translation.</text>
</comment>
<dbReference type="GO" id="GO:0005829">
    <property type="term" value="C:cytosol"/>
    <property type="evidence" value="ECO:0007669"/>
    <property type="project" value="TreeGrafter"/>
</dbReference>
<comment type="subcellular location">
    <subcellularLocation>
        <location evidence="3">Cytoplasm</location>
    </subcellularLocation>
    <text evidence="3">The tmRNA-SmpB complex associates with stalled 70S ribosomes.</text>
</comment>
<proteinExistence type="inferred from homology"/>
<dbReference type="Gene3D" id="2.40.280.10">
    <property type="match status" value="1"/>
</dbReference>
<accession>A0A2M8LAD7</accession>
<evidence type="ECO:0000256" key="3">
    <source>
        <dbReference type="HAMAP-Rule" id="MF_00023"/>
    </source>
</evidence>
<dbReference type="HAMAP" id="MF_00023">
    <property type="entry name" value="SmpB"/>
    <property type="match status" value="1"/>
</dbReference>
<protein>
    <recommendedName>
        <fullName evidence="3">SsrA-binding protein</fullName>
    </recommendedName>
    <alternativeName>
        <fullName evidence="3">Small protein B</fullName>
    </alternativeName>
</protein>
<dbReference type="Pfam" id="PF01668">
    <property type="entry name" value="SmpB"/>
    <property type="match status" value="1"/>
</dbReference>
<dbReference type="PANTHER" id="PTHR30308:SF2">
    <property type="entry name" value="SSRA-BINDING PROTEIN"/>
    <property type="match status" value="1"/>
</dbReference>
<comment type="similarity">
    <text evidence="3">Belongs to the SmpB family.</text>
</comment>
<dbReference type="InterPro" id="IPR023620">
    <property type="entry name" value="SmpB"/>
</dbReference>
<dbReference type="NCBIfam" id="TIGR00086">
    <property type="entry name" value="smpB"/>
    <property type="match status" value="1"/>
</dbReference>
<dbReference type="PANTHER" id="PTHR30308">
    <property type="entry name" value="TMRNA-BINDING COMPONENT OF TRANS-TRANSLATION TAGGING COMPLEX"/>
    <property type="match status" value="1"/>
</dbReference>
<name>A0A2M8LAD7_9BACT</name>
<sequence length="147" mass="17035">MPVFAENKRVYFDYEILEKTEAGLELLGWEVKSIRGKKVSLSGSRVIMRGGEAFLIGHTVSPAQPKNVSSEYDTQRTIKILLTKKEIKYFIGKTHERGFALVPINIHSKGRKIKLEIGLARGKKKYEKRDKIKKRETEKNMRRLMKE</sequence>
<comment type="caution">
    <text evidence="5">The sequence shown here is derived from an EMBL/GenBank/DDBJ whole genome shotgun (WGS) entry which is preliminary data.</text>
</comment>
<evidence type="ECO:0000256" key="4">
    <source>
        <dbReference type="SAM" id="MobiDB-lite"/>
    </source>
</evidence>
<gene>
    <name evidence="3" type="primary">smpB</name>
    <name evidence="5" type="ORF">COV02_01980</name>
</gene>
<evidence type="ECO:0000256" key="2">
    <source>
        <dbReference type="ARBA" id="ARBA00022884"/>
    </source>
</evidence>
<dbReference type="CDD" id="cd09294">
    <property type="entry name" value="SmpB"/>
    <property type="match status" value="1"/>
</dbReference>
<reference evidence="6" key="1">
    <citation type="submission" date="2017-09" db="EMBL/GenBank/DDBJ databases">
        <title>Depth-based differentiation of microbial function through sediment-hosted aquifers and enrichment of novel symbionts in the deep terrestrial subsurface.</title>
        <authorList>
            <person name="Probst A.J."/>
            <person name="Ladd B."/>
            <person name="Jarett J.K."/>
            <person name="Geller-Mcgrath D.E."/>
            <person name="Sieber C.M.K."/>
            <person name="Emerson J.B."/>
            <person name="Anantharaman K."/>
            <person name="Thomas B.C."/>
            <person name="Malmstrom R."/>
            <person name="Stieglmeier M."/>
            <person name="Klingl A."/>
            <person name="Woyke T."/>
            <person name="Ryan C.M."/>
            <person name="Banfield J.F."/>
        </authorList>
    </citation>
    <scope>NUCLEOTIDE SEQUENCE [LARGE SCALE GENOMIC DNA]</scope>
</reference>
<feature type="region of interest" description="Disordered" evidence="4">
    <location>
        <begin position="128"/>
        <end position="147"/>
    </location>
</feature>
<dbReference type="SUPFAM" id="SSF74982">
    <property type="entry name" value="Small protein B (SmpB)"/>
    <property type="match status" value="1"/>
</dbReference>
<keyword evidence="1 3" id="KW-0963">Cytoplasm</keyword>
<dbReference type="InterPro" id="IPR020081">
    <property type="entry name" value="SsrA-bd_prot_CS"/>
</dbReference>
<evidence type="ECO:0000256" key="1">
    <source>
        <dbReference type="ARBA" id="ARBA00022490"/>
    </source>
</evidence>